<dbReference type="Gene3D" id="3.40.50.720">
    <property type="entry name" value="NAD(P)-binding Rossmann-like Domain"/>
    <property type="match status" value="1"/>
</dbReference>
<dbReference type="InterPro" id="IPR020904">
    <property type="entry name" value="Sc_DH/Rdtase_CS"/>
</dbReference>
<accession>A0A6U5E7P8</accession>
<protein>
    <recommendedName>
        <fullName evidence="5">Glucose 1-dehydrogenase</fullName>
    </recommendedName>
</protein>
<sequence length="341" mass="36589">MKMPFTGFVAAIALRDSFAPSASSLRKIIHPFLRRSGSVARIATSRALSSASGDFEYPLAGKTALVTGSSGGIGAAIAISLASSGADVIVHYNKRREGAASTCRRIDSSPGGRCLGMVRADFRDPCGVEEMFLAATRDARVDILVNNAGIVTKLAVEDDDDDLSVWHETMAVNLHAPVQLSRLAHKHMKANGGNGVIVNNSSIHGAVSVEYMTAYAASKAALDSVTRGLALEYAADRVRVNAVAPGVVPVERTEKILNRPESQSLWAPHLPVGRMGTTEEVAEVVLGMVCNEWVNGAVWTVDGGMLARSNMPIRPRPSIETSKKEQKIKRVKWEEMEILKE</sequence>
<comment type="similarity">
    <text evidence="1">Belongs to the short-chain dehydrogenases/reductases (SDR) family.</text>
</comment>
<dbReference type="GO" id="GO:0016491">
    <property type="term" value="F:oxidoreductase activity"/>
    <property type="evidence" value="ECO:0007669"/>
    <property type="project" value="UniProtKB-KW"/>
</dbReference>
<evidence type="ECO:0000256" key="2">
    <source>
        <dbReference type="ARBA" id="ARBA00023002"/>
    </source>
</evidence>
<gene>
    <name evidence="3" type="ORF">CHYS00102_LOCUS4847</name>
    <name evidence="4" type="ORF">CHYS00102_LOCUS4848</name>
</gene>
<evidence type="ECO:0000313" key="3">
    <source>
        <dbReference type="EMBL" id="CAD8877663.1"/>
    </source>
</evidence>
<dbReference type="PRINTS" id="PR00080">
    <property type="entry name" value="SDRFAMILY"/>
</dbReference>
<dbReference type="CDD" id="cd05233">
    <property type="entry name" value="SDR_c"/>
    <property type="match status" value="1"/>
</dbReference>
<dbReference type="PANTHER" id="PTHR43639:SF1">
    <property type="entry name" value="SHORT-CHAIN DEHYDROGENASE_REDUCTASE FAMILY PROTEIN"/>
    <property type="match status" value="1"/>
</dbReference>
<dbReference type="Pfam" id="PF13561">
    <property type="entry name" value="adh_short_C2"/>
    <property type="match status" value="1"/>
</dbReference>
<dbReference type="FunFam" id="3.40.50.720:FF:000084">
    <property type="entry name" value="Short-chain dehydrogenase reductase"/>
    <property type="match status" value="1"/>
</dbReference>
<dbReference type="EMBL" id="HBFR01006750">
    <property type="protein sequence ID" value="CAD8877663.1"/>
    <property type="molecule type" value="Transcribed_RNA"/>
</dbReference>
<dbReference type="PRINTS" id="PR00081">
    <property type="entry name" value="GDHRDH"/>
</dbReference>
<dbReference type="PROSITE" id="PS00061">
    <property type="entry name" value="ADH_SHORT"/>
    <property type="match status" value="1"/>
</dbReference>
<reference evidence="4" key="1">
    <citation type="submission" date="2021-01" db="EMBL/GenBank/DDBJ databases">
        <authorList>
            <person name="Corre E."/>
            <person name="Pelletier E."/>
            <person name="Niang G."/>
            <person name="Scheremetjew M."/>
            <person name="Finn R."/>
            <person name="Kale V."/>
            <person name="Holt S."/>
            <person name="Cochrane G."/>
            <person name="Meng A."/>
            <person name="Brown T."/>
            <person name="Cohen L."/>
        </authorList>
    </citation>
    <scope>NUCLEOTIDE SEQUENCE</scope>
    <source>
        <strain evidence="4">308</strain>
    </source>
</reference>
<proteinExistence type="inferred from homology"/>
<dbReference type="InterPro" id="IPR036291">
    <property type="entry name" value="NAD(P)-bd_dom_sf"/>
</dbReference>
<evidence type="ECO:0000313" key="4">
    <source>
        <dbReference type="EMBL" id="CAD8877664.1"/>
    </source>
</evidence>
<organism evidence="4">
    <name type="scientific">Corethron hystrix</name>
    <dbReference type="NCBI Taxonomy" id="216773"/>
    <lineage>
        <taxon>Eukaryota</taxon>
        <taxon>Sar</taxon>
        <taxon>Stramenopiles</taxon>
        <taxon>Ochrophyta</taxon>
        <taxon>Bacillariophyta</taxon>
        <taxon>Coscinodiscophyceae</taxon>
        <taxon>Corethrophycidae</taxon>
        <taxon>Corethrales</taxon>
        <taxon>Corethraceae</taxon>
        <taxon>Corethron</taxon>
    </lineage>
</organism>
<dbReference type="InterPro" id="IPR002347">
    <property type="entry name" value="SDR_fam"/>
</dbReference>
<dbReference type="PANTHER" id="PTHR43639">
    <property type="entry name" value="OXIDOREDUCTASE, SHORT-CHAIN DEHYDROGENASE/REDUCTASE FAMILY (AFU_ORTHOLOGUE AFUA_5G02870)"/>
    <property type="match status" value="1"/>
</dbReference>
<dbReference type="AlphaFoldDB" id="A0A6U5E7P8"/>
<dbReference type="EMBL" id="HBFR01006751">
    <property type="protein sequence ID" value="CAD8877664.1"/>
    <property type="molecule type" value="Transcribed_RNA"/>
</dbReference>
<name>A0A6U5E7P8_9STRA</name>
<keyword evidence="2" id="KW-0560">Oxidoreductase</keyword>
<dbReference type="SUPFAM" id="SSF51735">
    <property type="entry name" value="NAD(P)-binding Rossmann-fold domains"/>
    <property type="match status" value="1"/>
</dbReference>
<evidence type="ECO:0008006" key="5">
    <source>
        <dbReference type="Google" id="ProtNLM"/>
    </source>
</evidence>
<evidence type="ECO:0000256" key="1">
    <source>
        <dbReference type="ARBA" id="ARBA00006484"/>
    </source>
</evidence>